<dbReference type="EMBL" id="CAJVCH010070749">
    <property type="protein sequence ID" value="CAG7720451.1"/>
    <property type="molecule type" value="Genomic_DNA"/>
</dbReference>
<dbReference type="AlphaFoldDB" id="A0A8J2NP61"/>
<accession>A0A8J2NP61</accession>
<name>A0A8J2NP61_9HEXA</name>
<keyword evidence="2" id="KW-1185">Reference proteome</keyword>
<reference evidence="1" key="1">
    <citation type="submission" date="2021-06" db="EMBL/GenBank/DDBJ databases">
        <authorList>
            <person name="Hodson N. C."/>
            <person name="Mongue J. A."/>
            <person name="Jaron S. K."/>
        </authorList>
    </citation>
    <scope>NUCLEOTIDE SEQUENCE</scope>
</reference>
<dbReference type="Proteomes" id="UP000708208">
    <property type="component" value="Unassembled WGS sequence"/>
</dbReference>
<protein>
    <submittedName>
        <fullName evidence="1">Uncharacterized protein</fullName>
    </submittedName>
</protein>
<comment type="caution">
    <text evidence="1">The sequence shown here is derived from an EMBL/GenBank/DDBJ whole genome shotgun (WGS) entry which is preliminary data.</text>
</comment>
<proteinExistence type="predicted"/>
<evidence type="ECO:0000313" key="2">
    <source>
        <dbReference type="Proteomes" id="UP000708208"/>
    </source>
</evidence>
<sequence length="16" mass="1878">SIKDFLECNIRSRLSP</sequence>
<gene>
    <name evidence="1" type="ORF">AFUS01_LOCUS9727</name>
</gene>
<organism evidence="1 2">
    <name type="scientific">Allacma fusca</name>
    <dbReference type="NCBI Taxonomy" id="39272"/>
    <lineage>
        <taxon>Eukaryota</taxon>
        <taxon>Metazoa</taxon>
        <taxon>Ecdysozoa</taxon>
        <taxon>Arthropoda</taxon>
        <taxon>Hexapoda</taxon>
        <taxon>Collembola</taxon>
        <taxon>Symphypleona</taxon>
        <taxon>Sminthuridae</taxon>
        <taxon>Allacma</taxon>
    </lineage>
</organism>
<evidence type="ECO:0000313" key="1">
    <source>
        <dbReference type="EMBL" id="CAG7720451.1"/>
    </source>
</evidence>
<feature type="non-terminal residue" evidence="1">
    <location>
        <position position="1"/>
    </location>
</feature>